<evidence type="ECO:0000313" key="2">
    <source>
        <dbReference type="EMBL" id="KAK9100289.1"/>
    </source>
</evidence>
<dbReference type="AlphaFoldDB" id="A0AAP0HXN8"/>
<protein>
    <submittedName>
        <fullName evidence="2">Uncharacterized protein</fullName>
    </submittedName>
</protein>
<keyword evidence="3" id="KW-1185">Reference proteome</keyword>
<gene>
    <name evidence="2" type="ORF">Scep_023719</name>
</gene>
<accession>A0AAP0HXN8</accession>
<evidence type="ECO:0000313" key="3">
    <source>
        <dbReference type="Proteomes" id="UP001419268"/>
    </source>
</evidence>
<dbReference type="EMBL" id="JBBNAG010000010">
    <property type="protein sequence ID" value="KAK9100289.1"/>
    <property type="molecule type" value="Genomic_DNA"/>
</dbReference>
<evidence type="ECO:0000256" key="1">
    <source>
        <dbReference type="SAM" id="MobiDB-lite"/>
    </source>
</evidence>
<feature type="compositionally biased region" description="Polar residues" evidence="1">
    <location>
        <begin position="1"/>
        <end position="11"/>
    </location>
</feature>
<comment type="caution">
    <text evidence="2">The sequence shown here is derived from an EMBL/GenBank/DDBJ whole genome shotgun (WGS) entry which is preliminary data.</text>
</comment>
<organism evidence="2 3">
    <name type="scientific">Stephania cephalantha</name>
    <dbReference type="NCBI Taxonomy" id="152367"/>
    <lineage>
        <taxon>Eukaryota</taxon>
        <taxon>Viridiplantae</taxon>
        <taxon>Streptophyta</taxon>
        <taxon>Embryophyta</taxon>
        <taxon>Tracheophyta</taxon>
        <taxon>Spermatophyta</taxon>
        <taxon>Magnoliopsida</taxon>
        <taxon>Ranunculales</taxon>
        <taxon>Menispermaceae</taxon>
        <taxon>Menispermoideae</taxon>
        <taxon>Cissampelideae</taxon>
        <taxon>Stephania</taxon>
    </lineage>
</organism>
<dbReference type="Proteomes" id="UP001419268">
    <property type="component" value="Unassembled WGS sequence"/>
</dbReference>
<name>A0AAP0HXN8_9MAGN</name>
<proteinExistence type="predicted"/>
<reference evidence="2 3" key="1">
    <citation type="submission" date="2024-01" db="EMBL/GenBank/DDBJ databases">
        <title>Genome assemblies of Stephania.</title>
        <authorList>
            <person name="Yang L."/>
        </authorList>
    </citation>
    <scope>NUCLEOTIDE SEQUENCE [LARGE SCALE GENOMIC DNA]</scope>
    <source>
        <strain evidence="2">JXDWG</strain>
        <tissue evidence="2">Leaf</tissue>
    </source>
</reference>
<feature type="region of interest" description="Disordered" evidence="1">
    <location>
        <begin position="1"/>
        <end position="20"/>
    </location>
</feature>
<sequence length="193" mass="22261">MPACTSSTTNGRLPRVRKPETTSQQLQIVLDALVGVCGNYGEYFHPTYACPHYPKYRNHHGSSYASPQPNFYMSRRSPQILQQERITIADIERDMIFNWLFQSTTQQPLQEDMQHINPKLQNSETQVTTILEHLMDEKEFSLQPVSYSKETVNAATLKNVEFDEFSIVGEYLSELEETLEVYLHDPDITIALE</sequence>